<proteinExistence type="predicted"/>
<evidence type="ECO:0000313" key="2">
    <source>
        <dbReference type="EMBL" id="SNS87385.1"/>
    </source>
</evidence>
<dbReference type="AlphaFoldDB" id="A0A239I1B8"/>
<dbReference type="Proteomes" id="UP000198282">
    <property type="component" value="Unassembled WGS sequence"/>
</dbReference>
<protein>
    <recommendedName>
        <fullName evidence="1">DUF7824 domain-containing protein</fullName>
    </recommendedName>
</protein>
<gene>
    <name evidence="2" type="ORF">SAMN05216276_101865</name>
</gene>
<organism evidence="2 3">
    <name type="scientific">Streptosporangium subroseum</name>
    <dbReference type="NCBI Taxonomy" id="106412"/>
    <lineage>
        <taxon>Bacteria</taxon>
        <taxon>Bacillati</taxon>
        <taxon>Actinomycetota</taxon>
        <taxon>Actinomycetes</taxon>
        <taxon>Streptosporangiales</taxon>
        <taxon>Streptosporangiaceae</taxon>
        <taxon>Streptosporangium</taxon>
    </lineage>
</organism>
<dbReference type="InterPro" id="IPR056726">
    <property type="entry name" value="DUF7824"/>
</dbReference>
<reference evidence="2 3" key="1">
    <citation type="submission" date="2017-06" db="EMBL/GenBank/DDBJ databases">
        <authorList>
            <person name="Kim H.J."/>
            <person name="Triplett B.A."/>
        </authorList>
    </citation>
    <scope>NUCLEOTIDE SEQUENCE [LARGE SCALE GENOMIC DNA]</scope>
    <source>
        <strain evidence="2 3">CGMCC 4.2132</strain>
    </source>
</reference>
<keyword evidence="3" id="KW-1185">Reference proteome</keyword>
<dbReference type="EMBL" id="FZOD01000018">
    <property type="protein sequence ID" value="SNS87385.1"/>
    <property type="molecule type" value="Genomic_DNA"/>
</dbReference>
<name>A0A239I1B8_9ACTN</name>
<accession>A0A239I1B8</accession>
<sequence length="869" mass="95212">MNEWEKLRMFIDRQKADTVAARVVKLDEAARKEVAEALPGHLKVLRGRREPWEGLEDHAEVLRAAGAGVLPGAAAVTSWLSRREFTSRWGGPYGDTDRIMTILATRPAEWRADLARRLVLKLRTAEDRDLGLTLALLRATGIEIPIHDPLVVGWVSAGRLSVPHEDPLFDTLFPRIFDAQGVGRALQREDLAQPWLRSLRVLAARDGAKRLTLLEGCVSRFLRGGSAPDLRFFARLHEALDPSPHEIESRARDYLRLLPAAPGPIAELALRHLRTLDGLDPLDLVEGLESVLFRSERKLVRTGLTWLDQLVRLSPPLAGSIAGPLVPVFASDSAELQERAVTLAIKHASRMGDEGHATIRDALDVLPYDLRLRAFAVFGGEEPPAPDPLDEFVPPALPRPDAPQRMADPIDSVAGMLSVITGPSEWMAWERLLAGFVALVHRDREGAAAALKPALAGKYDHFYQDSNRYQVSYGIQPDHWNYVDQWLVGAMRSLTGTASVPEAWKHKLPDVSRLSTPCLLLLHRAAEIHMAVEEGVVPPLLLSTPTLVTGHVDASELVTRLEIIEAAGAKPLAADLQQALLRLRRDQDPQTAERAGRLSSPAGRLIAQWLNEAPLADPTVEIRWSSSGEVERWLDDGETDNPHNVRLIPSLHAPATGLPLIDLVLRDPPSGGEGIHLTWWAAMFPSHREMTATHLLPHLFRHQWYRPVRPSHLRQITRGDGPPGVSVSLILGLMLGDPGTPEAVDILLEMAGRGDLNAAELGRQTALLVKREQMKLVHLTAALESASSRGAHREVWTAIAAALPLLIPGSGRKPHHGFAAFVALGATTAVWSHARGAIPELEAMAARKGSSGVLREARRLHGLLTAEEG</sequence>
<dbReference type="RefSeq" id="WP_089208779.1">
    <property type="nucleotide sequence ID" value="NZ_FZOD01000018.1"/>
</dbReference>
<dbReference type="OrthoDB" id="3245799at2"/>
<dbReference type="Pfam" id="PF25148">
    <property type="entry name" value="DUF7824"/>
    <property type="match status" value="1"/>
</dbReference>
<feature type="domain" description="DUF7824" evidence="1">
    <location>
        <begin position="427"/>
        <end position="598"/>
    </location>
</feature>
<evidence type="ECO:0000259" key="1">
    <source>
        <dbReference type="Pfam" id="PF25148"/>
    </source>
</evidence>
<evidence type="ECO:0000313" key="3">
    <source>
        <dbReference type="Proteomes" id="UP000198282"/>
    </source>
</evidence>